<reference evidence="1" key="1">
    <citation type="journal article" date="2014" name="Front. Microbiol.">
        <title>High frequency of phylogenetically diverse reductive dehalogenase-homologous genes in deep subseafloor sedimentary metagenomes.</title>
        <authorList>
            <person name="Kawai M."/>
            <person name="Futagami T."/>
            <person name="Toyoda A."/>
            <person name="Takaki Y."/>
            <person name="Nishi S."/>
            <person name="Hori S."/>
            <person name="Arai W."/>
            <person name="Tsubouchi T."/>
            <person name="Morono Y."/>
            <person name="Uchiyama I."/>
            <person name="Ito T."/>
            <person name="Fujiyama A."/>
            <person name="Inagaki F."/>
            <person name="Takami H."/>
        </authorList>
    </citation>
    <scope>NUCLEOTIDE SEQUENCE</scope>
    <source>
        <strain evidence="1">Expedition CK06-06</strain>
    </source>
</reference>
<proteinExistence type="predicted"/>
<dbReference type="EMBL" id="BARU01045168">
    <property type="protein sequence ID" value="GAH85279.1"/>
    <property type="molecule type" value="Genomic_DNA"/>
</dbReference>
<dbReference type="InterPro" id="IPR014729">
    <property type="entry name" value="Rossmann-like_a/b/a_fold"/>
</dbReference>
<dbReference type="Gene3D" id="3.40.50.620">
    <property type="entry name" value="HUPs"/>
    <property type="match status" value="1"/>
</dbReference>
<evidence type="ECO:0000313" key="1">
    <source>
        <dbReference type="EMBL" id="GAH85279.1"/>
    </source>
</evidence>
<comment type="caution">
    <text evidence="1">The sequence shown here is derived from an EMBL/GenBank/DDBJ whole genome shotgun (WGS) entry which is preliminary data.</text>
</comment>
<protein>
    <submittedName>
        <fullName evidence="1">Uncharacterized protein</fullName>
    </submittedName>
</protein>
<sequence>LNHLINKFPIFTPLIGFGRDSIQNLAFKISKKIKPIEYCPFKPKDQEFDAVKLNKIYDNLNLDKILEESVEKIVEIKVF</sequence>
<gene>
    <name evidence="1" type="ORF">S03H2_68645</name>
</gene>
<dbReference type="AlphaFoldDB" id="X1K4S9"/>
<feature type="non-terminal residue" evidence="1">
    <location>
        <position position="1"/>
    </location>
</feature>
<organism evidence="1">
    <name type="scientific">marine sediment metagenome</name>
    <dbReference type="NCBI Taxonomy" id="412755"/>
    <lineage>
        <taxon>unclassified sequences</taxon>
        <taxon>metagenomes</taxon>
        <taxon>ecological metagenomes</taxon>
    </lineage>
</organism>
<name>X1K4S9_9ZZZZ</name>
<accession>X1K4S9</accession>